<sequence length="251" mass="28784">MKISKVLLWIVNIAMIGSIVIFISFILVHEIYAPIEKSQKERNLEGALSMTEYHKLSNRFYDLDYFFIYRDGEVLIDAFMLSSDKIGKSFDYSNATKADFLEVKTAKGESFMPNVSETFSVPISAERIGFFNNLARLLIFASWLFFFLQLIWLRKLIKNTADGNFFEESNVGVFTKLGILYVALPIVLAIINGLVHNLIIPDDLSLPAGYQLVTKDTEFQFQYLFVGLMLLLISQAFKQGLRLRKEQELTI</sequence>
<proteinExistence type="predicted"/>
<evidence type="ECO:0000256" key="1">
    <source>
        <dbReference type="SAM" id="Phobius"/>
    </source>
</evidence>
<keyword evidence="1" id="KW-1133">Transmembrane helix</keyword>
<dbReference type="Pfam" id="PF11188">
    <property type="entry name" value="DUF2975"/>
    <property type="match status" value="1"/>
</dbReference>
<dbReference type="AlphaFoldDB" id="A0A1E5T4U9"/>
<evidence type="ECO:0000313" key="3">
    <source>
        <dbReference type="Proteomes" id="UP000095552"/>
    </source>
</evidence>
<dbReference type="STRING" id="1563681.BFP71_01535"/>
<reference evidence="2 3" key="1">
    <citation type="submission" date="2016-08" db="EMBL/GenBank/DDBJ databases">
        <title>Draft genome of Fabibacter sp. strain SK-8.</title>
        <authorList>
            <person name="Wong S.-K."/>
            <person name="Hamasaki K."/>
            <person name="Yoshizawa S."/>
        </authorList>
    </citation>
    <scope>NUCLEOTIDE SEQUENCE [LARGE SCALE GENOMIC DNA]</scope>
    <source>
        <strain evidence="2 3">SK-8</strain>
    </source>
</reference>
<dbReference type="OrthoDB" id="672524at2"/>
<evidence type="ECO:0000313" key="2">
    <source>
        <dbReference type="EMBL" id="OEK06386.1"/>
    </source>
</evidence>
<feature type="transmembrane region" description="Helical" evidence="1">
    <location>
        <begin position="7"/>
        <end position="28"/>
    </location>
</feature>
<keyword evidence="1" id="KW-0472">Membrane</keyword>
<dbReference type="Proteomes" id="UP000095552">
    <property type="component" value="Unassembled WGS sequence"/>
</dbReference>
<keyword evidence="3" id="KW-1185">Reference proteome</keyword>
<name>A0A1E5T4U9_9BACT</name>
<dbReference type="InterPro" id="IPR021354">
    <property type="entry name" value="DUF2975"/>
</dbReference>
<feature type="transmembrane region" description="Helical" evidence="1">
    <location>
        <begin position="134"/>
        <end position="153"/>
    </location>
</feature>
<accession>A0A1E5T4U9</accession>
<dbReference type="EMBL" id="MDGQ01000003">
    <property type="protein sequence ID" value="OEK06386.1"/>
    <property type="molecule type" value="Genomic_DNA"/>
</dbReference>
<protein>
    <recommendedName>
        <fullName evidence="4">DUF2975 domain-containing protein</fullName>
    </recommendedName>
</protein>
<feature type="transmembrane region" description="Helical" evidence="1">
    <location>
        <begin position="174"/>
        <end position="199"/>
    </location>
</feature>
<organism evidence="2 3">
    <name type="scientific">Roseivirga misakiensis</name>
    <dbReference type="NCBI Taxonomy" id="1563681"/>
    <lineage>
        <taxon>Bacteria</taxon>
        <taxon>Pseudomonadati</taxon>
        <taxon>Bacteroidota</taxon>
        <taxon>Cytophagia</taxon>
        <taxon>Cytophagales</taxon>
        <taxon>Roseivirgaceae</taxon>
        <taxon>Roseivirga</taxon>
    </lineage>
</organism>
<evidence type="ECO:0008006" key="4">
    <source>
        <dbReference type="Google" id="ProtNLM"/>
    </source>
</evidence>
<gene>
    <name evidence="2" type="ORF">BFP71_01535</name>
</gene>
<keyword evidence="1" id="KW-0812">Transmembrane</keyword>
<comment type="caution">
    <text evidence="2">The sequence shown here is derived from an EMBL/GenBank/DDBJ whole genome shotgun (WGS) entry which is preliminary data.</text>
</comment>
<feature type="transmembrane region" description="Helical" evidence="1">
    <location>
        <begin position="219"/>
        <end position="237"/>
    </location>
</feature>
<dbReference type="RefSeq" id="WP_069833697.1">
    <property type="nucleotide sequence ID" value="NZ_MDGQ01000003.1"/>
</dbReference>